<feature type="region of interest" description="Disordered" evidence="1">
    <location>
        <begin position="106"/>
        <end position="155"/>
    </location>
</feature>
<evidence type="ECO:0000313" key="3">
    <source>
        <dbReference type="Proteomes" id="UP000762676"/>
    </source>
</evidence>
<organism evidence="2 3">
    <name type="scientific">Elysia marginata</name>
    <dbReference type="NCBI Taxonomy" id="1093978"/>
    <lineage>
        <taxon>Eukaryota</taxon>
        <taxon>Metazoa</taxon>
        <taxon>Spiralia</taxon>
        <taxon>Lophotrochozoa</taxon>
        <taxon>Mollusca</taxon>
        <taxon>Gastropoda</taxon>
        <taxon>Heterobranchia</taxon>
        <taxon>Euthyneura</taxon>
        <taxon>Panpulmonata</taxon>
        <taxon>Sacoglossa</taxon>
        <taxon>Placobranchoidea</taxon>
        <taxon>Plakobranchidae</taxon>
        <taxon>Elysia</taxon>
    </lineage>
</organism>
<sequence length="505" mass="56160">MGAYRQGQTSMTSQPDWMVIPEEDMSDVFIGSATKHHAWSSHQPVSPETQYTQKSSCHSLMTSLVEEYSGPPKKDNGKVFIRRGQGGDQSKDALYSLTSQILSEIHSGKKSKLRQPSYTTSPRESVRPRALEERRHAQPSKHNSNRQRHSPSLRTSEALKFYERSLALNVVRSRSAMSQHISGETQSPRPSTSSDASLSPRETYISNIDLTVSEGKLRHLRTQRSVRVRQYNGTSPDANLDYDATPNSSHLQTTPSSPSTFPQDYFGSNDSGISNPDLYTAEQPSLYSNINKQSTSHRHLSGARRHQSSKDVIHEVSEPDSLSPRSVRVFGEMSADNIDRGTDDDYNDRTHFSVNKQDKDRQLGDGGRDEEDAEEEDDELPEYLDSFQAASAATFRRPSLWARVRDLGASGIVHDLNSTRTTSSLGNSVTSGIGGSSIHSNDAYDIAGRHGNNKKKRCPNCGEELQKAPTRFVAVRGNEKNFLNWLLGQWGKVSPPLSISCDQCE</sequence>
<accession>A0AAV4IX66</accession>
<feature type="compositionally biased region" description="Basic and acidic residues" evidence="1">
    <location>
        <begin position="337"/>
        <end position="367"/>
    </location>
</feature>
<dbReference type="AlphaFoldDB" id="A0AAV4IX66"/>
<feature type="compositionally biased region" description="Basic residues" evidence="1">
    <location>
        <begin position="137"/>
        <end position="151"/>
    </location>
</feature>
<feature type="region of interest" description="Disordered" evidence="1">
    <location>
        <begin position="293"/>
        <end position="380"/>
    </location>
</feature>
<dbReference type="Proteomes" id="UP000762676">
    <property type="component" value="Unassembled WGS sequence"/>
</dbReference>
<evidence type="ECO:0000313" key="2">
    <source>
        <dbReference type="EMBL" id="GFS15049.1"/>
    </source>
</evidence>
<protein>
    <submittedName>
        <fullName evidence="2">Uncharacterized protein</fullName>
    </submittedName>
</protein>
<gene>
    <name evidence="2" type="ORF">ElyMa_001439700</name>
</gene>
<dbReference type="EMBL" id="BMAT01002825">
    <property type="protein sequence ID" value="GFS15049.1"/>
    <property type="molecule type" value="Genomic_DNA"/>
</dbReference>
<feature type="compositionally biased region" description="Polar residues" evidence="1">
    <location>
        <begin position="245"/>
        <end position="274"/>
    </location>
</feature>
<evidence type="ECO:0000256" key="1">
    <source>
        <dbReference type="SAM" id="MobiDB-lite"/>
    </source>
</evidence>
<feature type="compositionally biased region" description="Basic residues" evidence="1">
    <location>
        <begin position="295"/>
        <end position="307"/>
    </location>
</feature>
<proteinExistence type="predicted"/>
<feature type="compositionally biased region" description="Polar residues" evidence="1">
    <location>
        <begin position="114"/>
        <end position="123"/>
    </location>
</feature>
<feature type="region of interest" description="Disordered" evidence="1">
    <location>
        <begin position="177"/>
        <end position="202"/>
    </location>
</feature>
<feature type="compositionally biased region" description="Polar residues" evidence="1">
    <location>
        <begin position="177"/>
        <end position="197"/>
    </location>
</feature>
<feature type="compositionally biased region" description="Basic and acidic residues" evidence="1">
    <location>
        <begin position="308"/>
        <end position="317"/>
    </location>
</feature>
<feature type="region of interest" description="Disordered" evidence="1">
    <location>
        <begin position="221"/>
        <end position="280"/>
    </location>
</feature>
<name>A0AAV4IX66_9GAST</name>
<feature type="compositionally biased region" description="Acidic residues" evidence="1">
    <location>
        <begin position="368"/>
        <end position="380"/>
    </location>
</feature>
<keyword evidence="3" id="KW-1185">Reference proteome</keyword>
<reference evidence="2 3" key="1">
    <citation type="journal article" date="2021" name="Elife">
        <title>Chloroplast acquisition without the gene transfer in kleptoplastic sea slugs, Plakobranchus ocellatus.</title>
        <authorList>
            <person name="Maeda T."/>
            <person name="Takahashi S."/>
            <person name="Yoshida T."/>
            <person name="Shimamura S."/>
            <person name="Takaki Y."/>
            <person name="Nagai Y."/>
            <person name="Toyoda A."/>
            <person name="Suzuki Y."/>
            <person name="Arimoto A."/>
            <person name="Ishii H."/>
            <person name="Satoh N."/>
            <person name="Nishiyama T."/>
            <person name="Hasebe M."/>
            <person name="Maruyama T."/>
            <person name="Minagawa J."/>
            <person name="Obokata J."/>
            <person name="Shigenobu S."/>
        </authorList>
    </citation>
    <scope>NUCLEOTIDE SEQUENCE [LARGE SCALE GENOMIC DNA]</scope>
</reference>
<comment type="caution">
    <text evidence="2">The sequence shown here is derived from an EMBL/GenBank/DDBJ whole genome shotgun (WGS) entry which is preliminary data.</text>
</comment>
<feature type="compositionally biased region" description="Basic and acidic residues" evidence="1">
    <location>
        <begin position="124"/>
        <end position="136"/>
    </location>
</feature>